<keyword evidence="2" id="KW-1133">Transmembrane helix</keyword>
<evidence type="ECO:0000313" key="5">
    <source>
        <dbReference type="Proteomes" id="UP001634394"/>
    </source>
</evidence>
<feature type="compositionally biased region" description="Basic and acidic residues" evidence="1">
    <location>
        <begin position="397"/>
        <end position="420"/>
    </location>
</feature>
<feature type="transmembrane region" description="Helical" evidence="2">
    <location>
        <begin position="162"/>
        <end position="189"/>
    </location>
</feature>
<feature type="compositionally biased region" description="Low complexity" evidence="1">
    <location>
        <begin position="551"/>
        <end position="565"/>
    </location>
</feature>
<feature type="compositionally biased region" description="Basic and acidic residues" evidence="1">
    <location>
        <begin position="469"/>
        <end position="490"/>
    </location>
</feature>
<feature type="compositionally biased region" description="Basic and acidic residues" evidence="1">
    <location>
        <begin position="1006"/>
        <end position="1015"/>
    </location>
</feature>
<keyword evidence="3" id="KW-0732">Signal</keyword>
<feature type="chain" id="PRO_5044868311" evidence="3">
    <location>
        <begin position="27"/>
        <end position="1033"/>
    </location>
</feature>
<feature type="compositionally biased region" description="Low complexity" evidence="1">
    <location>
        <begin position="969"/>
        <end position="984"/>
    </location>
</feature>
<feature type="region of interest" description="Disordered" evidence="1">
    <location>
        <begin position="942"/>
        <end position="1033"/>
    </location>
</feature>
<keyword evidence="2" id="KW-0472">Membrane</keyword>
<name>A0ABD3UV28_SINWO</name>
<feature type="compositionally biased region" description="Basic and acidic residues" evidence="1">
    <location>
        <begin position="689"/>
        <end position="705"/>
    </location>
</feature>
<feature type="compositionally biased region" description="Basic residues" evidence="1">
    <location>
        <begin position="734"/>
        <end position="749"/>
    </location>
</feature>
<feature type="compositionally biased region" description="Basic and acidic residues" evidence="1">
    <location>
        <begin position="651"/>
        <end position="662"/>
    </location>
</feature>
<evidence type="ECO:0000256" key="2">
    <source>
        <dbReference type="SAM" id="Phobius"/>
    </source>
</evidence>
<feature type="region of interest" description="Disordered" evidence="1">
    <location>
        <begin position="225"/>
        <end position="613"/>
    </location>
</feature>
<protein>
    <submittedName>
        <fullName evidence="4">Uncharacterized protein</fullName>
    </submittedName>
</protein>
<dbReference type="AlphaFoldDB" id="A0ABD3UV28"/>
<evidence type="ECO:0000313" key="4">
    <source>
        <dbReference type="EMBL" id="KAL3852368.1"/>
    </source>
</evidence>
<feature type="compositionally biased region" description="Polar residues" evidence="1">
    <location>
        <begin position="951"/>
        <end position="968"/>
    </location>
</feature>
<accession>A0ABD3UV28</accession>
<feature type="compositionally biased region" description="Polar residues" evidence="1">
    <location>
        <begin position="989"/>
        <end position="1002"/>
    </location>
</feature>
<evidence type="ECO:0000256" key="1">
    <source>
        <dbReference type="SAM" id="MobiDB-lite"/>
    </source>
</evidence>
<gene>
    <name evidence="4" type="ORF">ACJMK2_016022</name>
</gene>
<dbReference type="EMBL" id="JBJQND010000015">
    <property type="protein sequence ID" value="KAL3852368.1"/>
    <property type="molecule type" value="Genomic_DNA"/>
</dbReference>
<feature type="compositionally biased region" description="Polar residues" evidence="1">
    <location>
        <begin position="433"/>
        <end position="445"/>
    </location>
</feature>
<feature type="compositionally biased region" description="Polar residues" evidence="1">
    <location>
        <begin position="1021"/>
        <end position="1033"/>
    </location>
</feature>
<organism evidence="4 5">
    <name type="scientific">Sinanodonta woodiana</name>
    <name type="common">Chinese pond mussel</name>
    <name type="synonym">Anodonta woodiana</name>
    <dbReference type="NCBI Taxonomy" id="1069815"/>
    <lineage>
        <taxon>Eukaryota</taxon>
        <taxon>Metazoa</taxon>
        <taxon>Spiralia</taxon>
        <taxon>Lophotrochozoa</taxon>
        <taxon>Mollusca</taxon>
        <taxon>Bivalvia</taxon>
        <taxon>Autobranchia</taxon>
        <taxon>Heteroconchia</taxon>
        <taxon>Palaeoheterodonta</taxon>
        <taxon>Unionida</taxon>
        <taxon>Unionoidea</taxon>
        <taxon>Unionidae</taxon>
        <taxon>Unioninae</taxon>
        <taxon>Sinanodonta</taxon>
    </lineage>
</organism>
<sequence>MKKRKDCSLWIQLLIVLGTWTCWVTCQQYNMDDPARCNFLNPLDIQRDATVTVNARSAGGTSVIACRLTFKSVDTDALISVEVRSFSINSCGIELSIIGDKTTDNYVYRCASRPPTIINLNSQTVTIETKITNSADTSNYNFVLVLTPKRTTVNRSTESSQVATGLVIGIVGGILGLIAIIAVVGCCCFRKYRNSRAHMYHEKESKAKLDENDMTSYVGYTNESYKKAPSNGKLDSTPSSHRKLLLAPSDSSEDKSDLSNGNKNMNRALPLPDSSNRSPTTKKGLNFGGKREQNISERPVDVDGPKNPMLNALKENKKFKETFRSTDDDAEKRARTFSSGSRSSLDKLGPAPSVPDSLEEDTMGQPKLPVVAILPKTQKNPKTAMIRRRPTSTSSEELGRLGKSAEDMDDPDIKVLRDDTTPSPTEVVPIQVKNPNKGKTNTQHTLRPDRGRSPNVRKKSQGIDVDSPEVGRDRIRSVDRALNERDREEGSDIYSSGRYNKRTQRSKSSSSSKGFGHRRNRSKSVEDPYRPNTPTFSIGSVEDLESLPPLKRSGSKQSLYSSRSSLYDRRGRRGRKNSYSESLASYAHDDIDMYKHSGRHGSTGTTDDFDGYERPLSRFDRMRMSKSAGELTYDMREQATQTLRETATQTGHEHSVIFEPKRQVKKKTKVSKVSSSGTQTATKKGGLKIKIEKSNTENESQERTDLSANETAEVKAEKITKSRSNEEAEPSKAEKKKKPITKPKPKPRKSQSAGIIDGLNKDAEEDQSGLGNADSLPPPPSIQQQQVLSGIASQPGLMGAPAGLYYGGPLPGVPPHSYPGQPGAPYQTMTQGYPSGIYPQSQMSDQRALPQTQSYNAPRQPRKSNWDLLCELTGTDGNRNDERETASMSSSVFTSNPASIAYTGMYPGQQQPTTAYTHPQFNQMHLPGYQPSQLAFHPVDTRYNQMPPAYNQFQPIQTGETGRGQTPQSSGTNDSSSSAKSSSSDQGRESTASGKKQMQKMSSWEALKEATDKQYRIAYGTPTNDGTKTESIV</sequence>
<dbReference type="Proteomes" id="UP001634394">
    <property type="component" value="Unassembled WGS sequence"/>
</dbReference>
<keyword evidence="5" id="KW-1185">Reference proteome</keyword>
<feature type="compositionally biased region" description="Polar residues" evidence="1">
    <location>
        <begin position="638"/>
        <end position="650"/>
    </location>
</feature>
<comment type="caution">
    <text evidence="4">The sequence shown here is derived from an EMBL/GenBank/DDBJ whole genome shotgun (WGS) entry which is preliminary data.</text>
</comment>
<evidence type="ECO:0000256" key="3">
    <source>
        <dbReference type="SAM" id="SignalP"/>
    </source>
</evidence>
<feature type="compositionally biased region" description="Polar residues" evidence="1">
    <location>
        <begin position="273"/>
        <end position="283"/>
    </location>
</feature>
<feature type="region of interest" description="Disordered" evidence="1">
    <location>
        <begin position="638"/>
        <end position="892"/>
    </location>
</feature>
<feature type="compositionally biased region" description="Basic and acidic residues" evidence="1">
    <location>
        <begin position="712"/>
        <end position="733"/>
    </location>
</feature>
<feature type="compositionally biased region" description="Basic and acidic residues" evidence="1">
    <location>
        <begin position="289"/>
        <end position="304"/>
    </location>
</feature>
<feature type="compositionally biased region" description="Basic and acidic residues" evidence="1">
    <location>
        <begin position="314"/>
        <end position="334"/>
    </location>
</feature>
<reference evidence="4 5" key="1">
    <citation type="submission" date="2024-11" db="EMBL/GenBank/DDBJ databases">
        <title>Chromosome-level genome assembly of the freshwater bivalve Anodonta woodiana.</title>
        <authorList>
            <person name="Chen X."/>
        </authorList>
    </citation>
    <scope>NUCLEOTIDE SEQUENCE [LARGE SCALE GENOMIC DNA]</scope>
    <source>
        <strain evidence="4">MN2024</strain>
        <tissue evidence="4">Gills</tissue>
    </source>
</reference>
<keyword evidence="2" id="KW-0812">Transmembrane</keyword>
<feature type="signal peptide" evidence="3">
    <location>
        <begin position="1"/>
        <end position="26"/>
    </location>
</feature>
<proteinExistence type="predicted"/>
<feature type="compositionally biased region" description="Polar residues" evidence="1">
    <location>
        <begin position="827"/>
        <end position="857"/>
    </location>
</feature>